<feature type="domain" description="Outer membrane protein beta-barrel" evidence="11">
    <location>
        <begin position="380"/>
        <end position="803"/>
    </location>
</feature>
<evidence type="ECO:0000256" key="8">
    <source>
        <dbReference type="PROSITE-ProRule" id="PRU01360"/>
    </source>
</evidence>
<evidence type="ECO:0000256" key="5">
    <source>
        <dbReference type="ARBA" id="ARBA00022729"/>
    </source>
</evidence>
<organism evidence="12 13">
    <name type="scientific">Parabacteroides goldsteinii DSM 19448 = WAL 12034</name>
    <dbReference type="NCBI Taxonomy" id="927665"/>
    <lineage>
        <taxon>Bacteria</taxon>
        <taxon>Pseudomonadati</taxon>
        <taxon>Bacteroidota</taxon>
        <taxon>Bacteroidia</taxon>
        <taxon>Bacteroidales</taxon>
        <taxon>Tannerellaceae</taxon>
        <taxon>Parabacteroides</taxon>
    </lineage>
</organism>
<dbReference type="InterPro" id="IPR008969">
    <property type="entry name" value="CarboxyPept-like_regulatory"/>
</dbReference>
<keyword evidence="3 8" id="KW-1134">Transmembrane beta strand</keyword>
<dbReference type="AlphaFoldDB" id="A0A0F5INW3"/>
<dbReference type="InterPro" id="IPR041700">
    <property type="entry name" value="OMP_b-brl_3"/>
</dbReference>
<keyword evidence="7 8" id="KW-0998">Cell outer membrane</keyword>
<dbReference type="PANTHER" id="PTHR30069:SF29">
    <property type="entry name" value="HEMOGLOBIN AND HEMOGLOBIN-HAPTOGLOBIN-BINDING PROTEIN 1-RELATED"/>
    <property type="match status" value="1"/>
</dbReference>
<dbReference type="GO" id="GO:0044718">
    <property type="term" value="P:siderophore transmembrane transport"/>
    <property type="evidence" value="ECO:0007669"/>
    <property type="project" value="TreeGrafter"/>
</dbReference>
<comment type="subcellular location">
    <subcellularLocation>
        <location evidence="1 8">Cell outer membrane</location>
        <topology evidence="1 8">Multi-pass membrane protein</topology>
    </subcellularLocation>
</comment>
<evidence type="ECO:0000256" key="7">
    <source>
        <dbReference type="ARBA" id="ARBA00023237"/>
    </source>
</evidence>
<dbReference type="InterPro" id="IPR037066">
    <property type="entry name" value="Plug_dom_sf"/>
</dbReference>
<keyword evidence="2 8" id="KW-0813">Transport</keyword>
<comment type="similarity">
    <text evidence="8">Belongs to the TonB-dependent receptor family.</text>
</comment>
<dbReference type="SUPFAM" id="SSF49464">
    <property type="entry name" value="Carboxypeptidase regulatory domain-like"/>
    <property type="match status" value="1"/>
</dbReference>
<dbReference type="RefSeq" id="WP_046147717.1">
    <property type="nucleotide sequence ID" value="NZ_KQ033914.1"/>
</dbReference>
<dbReference type="PANTHER" id="PTHR30069">
    <property type="entry name" value="TONB-DEPENDENT OUTER MEMBRANE RECEPTOR"/>
    <property type="match status" value="1"/>
</dbReference>
<comment type="caution">
    <text evidence="12">The sequence shown here is derived from an EMBL/GenBank/DDBJ whole genome shotgun (WGS) entry which is preliminary data.</text>
</comment>
<feature type="domain" description="TonB-dependent receptor plug" evidence="10">
    <location>
        <begin position="142"/>
        <end position="228"/>
    </location>
</feature>
<evidence type="ECO:0000256" key="2">
    <source>
        <dbReference type="ARBA" id="ARBA00022448"/>
    </source>
</evidence>
<dbReference type="InterPro" id="IPR039426">
    <property type="entry name" value="TonB-dep_rcpt-like"/>
</dbReference>
<dbReference type="InterPro" id="IPR012910">
    <property type="entry name" value="Plug_dom"/>
</dbReference>
<dbReference type="Gene3D" id="2.60.40.1120">
    <property type="entry name" value="Carboxypeptidase-like, regulatory domain"/>
    <property type="match status" value="1"/>
</dbReference>
<evidence type="ECO:0000256" key="4">
    <source>
        <dbReference type="ARBA" id="ARBA00022692"/>
    </source>
</evidence>
<dbReference type="GO" id="GO:0009279">
    <property type="term" value="C:cell outer membrane"/>
    <property type="evidence" value="ECO:0007669"/>
    <property type="project" value="UniProtKB-SubCell"/>
</dbReference>
<evidence type="ECO:0000256" key="9">
    <source>
        <dbReference type="SAM" id="SignalP"/>
    </source>
</evidence>
<dbReference type="InterPro" id="IPR036942">
    <property type="entry name" value="Beta-barrel_TonB_sf"/>
</dbReference>
<dbReference type="Proteomes" id="UP000033047">
    <property type="component" value="Unassembled WGS sequence"/>
</dbReference>
<evidence type="ECO:0000256" key="6">
    <source>
        <dbReference type="ARBA" id="ARBA00023136"/>
    </source>
</evidence>
<feature type="signal peptide" evidence="9">
    <location>
        <begin position="1"/>
        <end position="23"/>
    </location>
</feature>
<dbReference type="GO" id="GO:0015344">
    <property type="term" value="F:siderophore uptake transmembrane transporter activity"/>
    <property type="evidence" value="ECO:0007669"/>
    <property type="project" value="TreeGrafter"/>
</dbReference>
<dbReference type="HOGENOM" id="CLU_017617_0_0_10"/>
<evidence type="ECO:0008006" key="14">
    <source>
        <dbReference type="Google" id="ProtNLM"/>
    </source>
</evidence>
<dbReference type="SUPFAM" id="SSF56935">
    <property type="entry name" value="Porins"/>
    <property type="match status" value="1"/>
</dbReference>
<reference evidence="12 13" key="1">
    <citation type="submission" date="2013-04" db="EMBL/GenBank/DDBJ databases">
        <title>The Genome Sequence of Parabacteroides goldsteinii DSM 19448.</title>
        <authorList>
            <consortium name="The Broad Institute Genomics Platform"/>
            <person name="Earl A."/>
            <person name="Ward D."/>
            <person name="Feldgarden M."/>
            <person name="Gevers D."/>
            <person name="Martens E."/>
            <person name="Sakamoto M."/>
            <person name="Benno Y."/>
            <person name="Song Y."/>
            <person name="Liu C."/>
            <person name="Lee J."/>
            <person name="Bolanos M."/>
            <person name="Vaisanen M.L."/>
            <person name="Finegold S.M."/>
            <person name="Walker B."/>
            <person name="Young S."/>
            <person name="Zeng Q."/>
            <person name="Gargeya S."/>
            <person name="Fitzgerald M."/>
            <person name="Haas B."/>
            <person name="Abouelleil A."/>
            <person name="Allen A.W."/>
            <person name="Alvarado L."/>
            <person name="Arachchi H.M."/>
            <person name="Berlin A.M."/>
            <person name="Chapman S.B."/>
            <person name="Gainer-Dewar J."/>
            <person name="Goldberg J."/>
            <person name="Griggs A."/>
            <person name="Gujja S."/>
            <person name="Hansen M."/>
            <person name="Howarth C."/>
            <person name="Imamovic A."/>
            <person name="Ireland A."/>
            <person name="Larimer J."/>
            <person name="McCowan C."/>
            <person name="Murphy C."/>
            <person name="Pearson M."/>
            <person name="Poon T.W."/>
            <person name="Priest M."/>
            <person name="Roberts A."/>
            <person name="Saif S."/>
            <person name="Shea T."/>
            <person name="Sisk P."/>
            <person name="Sykes S."/>
            <person name="Wortman J."/>
            <person name="Nusbaum C."/>
            <person name="Birren B."/>
        </authorList>
    </citation>
    <scope>NUCLEOTIDE SEQUENCE [LARGE SCALE GENOMIC DNA]</scope>
    <source>
        <strain evidence="12 13">DSM 19448</strain>
    </source>
</reference>
<keyword evidence="6 8" id="KW-0472">Membrane</keyword>
<feature type="chain" id="PRO_5002488597" description="TonB-dependent receptor" evidence="9">
    <location>
        <begin position="24"/>
        <end position="828"/>
    </location>
</feature>
<dbReference type="Pfam" id="PF14905">
    <property type="entry name" value="OMP_b-brl_3"/>
    <property type="match status" value="1"/>
</dbReference>
<dbReference type="EMBL" id="AQHV01000026">
    <property type="protein sequence ID" value="KKB47264.1"/>
    <property type="molecule type" value="Genomic_DNA"/>
</dbReference>
<evidence type="ECO:0000313" key="13">
    <source>
        <dbReference type="Proteomes" id="UP000033047"/>
    </source>
</evidence>
<evidence type="ECO:0000259" key="10">
    <source>
        <dbReference type="Pfam" id="PF07715"/>
    </source>
</evidence>
<gene>
    <name evidence="12" type="ORF">HMPREF1535_04672</name>
</gene>
<accession>A0A0F5INW3</accession>
<dbReference type="Pfam" id="PF07715">
    <property type="entry name" value="Plug"/>
    <property type="match status" value="1"/>
</dbReference>
<evidence type="ECO:0000256" key="1">
    <source>
        <dbReference type="ARBA" id="ARBA00004571"/>
    </source>
</evidence>
<name>A0A0F5INW3_9BACT</name>
<dbReference type="Pfam" id="PF13715">
    <property type="entry name" value="CarbopepD_reg_2"/>
    <property type="match status" value="1"/>
</dbReference>
<keyword evidence="4 8" id="KW-0812">Transmembrane</keyword>
<dbReference type="PROSITE" id="PS52016">
    <property type="entry name" value="TONB_DEPENDENT_REC_3"/>
    <property type="match status" value="1"/>
</dbReference>
<evidence type="ECO:0000259" key="11">
    <source>
        <dbReference type="Pfam" id="PF14905"/>
    </source>
</evidence>
<evidence type="ECO:0000256" key="3">
    <source>
        <dbReference type="ARBA" id="ARBA00022452"/>
    </source>
</evidence>
<evidence type="ECO:0000313" key="12">
    <source>
        <dbReference type="EMBL" id="KKB47264.1"/>
    </source>
</evidence>
<keyword evidence="5 9" id="KW-0732">Signal</keyword>
<dbReference type="Gene3D" id="2.170.130.10">
    <property type="entry name" value="TonB-dependent receptor, plug domain"/>
    <property type="match status" value="1"/>
</dbReference>
<proteinExistence type="inferred from homology"/>
<sequence length="828" mass="92806">MMKKKMSIVLAGMLLCFAPDMFANETDGKIKGIVMDGELGGPLEFVTVQVKAKGSDKIVLGSVTGSDGNYTIGGLKKGEYVVTFSYIGYEEVSKNISISSDNQILSLGELTLAEDANQLGEVEVVAKRPQMRFEIDRKVFDATQDIAAEGGSASDLLSNIPSVEVDNEGSVSLRGNSSVTIWINGKASGLTADNQADILDMMPAGDIKQVEVITNPSARYSPEGTAGIINIILKDDRKPGYYGSVKVGADTDGGYQASGNINYSSSKVDAYANLNYRNREFKGGGITSRLNTTDNSFLDQTNDSKRQHNNWFGRFGATWHITKSDDLAFNVTGMTGGGDNSENIHYNSIDSQKNTIYTSDRITSGDSDMKMYNLELNYVHKFSENSNIDLMVSNNQWRRDGMNIFRQSTVYTDPSQTANPLYQTQENDIKDKTWEVQADYTNKISDMARIEAGYKGTFLRNASPVDTYTGTTAEDIRQDESLYNRFLYNQDVHALYMTYGGKWNKLSYQAGLRGEYWRVDTRSLDFDQEFNGKASETFEKDYFKLFPSAFISYALPKNNELQVNYTRRLRRPWGGQLNSFRNISDASNISFGNPELTPEYSHSFELNYIKSWESGHTLSLSGYYRSTDDVIQRIRFLNMEDNVMYTTSENVAKSQASGLEIVGKDKLFKILDLTTTVNLYYSKLDGFSYLPQGAETPVIGDTDESFAWNVRMIANLSLPWGVSLQGTGNYNSKQLMAQGHREPNYSVDLGLRKSFLSDKLTLSINARDLLDSRKFRTVTAGDGFWQDSENWRGGRRVGFTLTYNFGNMNKKKDKSKSRSEEPDMFDME</sequence>
<protein>
    <recommendedName>
        <fullName evidence="14">TonB-dependent receptor</fullName>
    </recommendedName>
</protein>
<dbReference type="PATRIC" id="fig|927665.4.peg.4794"/>
<dbReference type="Gene3D" id="2.40.170.20">
    <property type="entry name" value="TonB-dependent receptor, beta-barrel domain"/>
    <property type="match status" value="1"/>
</dbReference>
<dbReference type="STRING" id="927665.HMPREF1535_04672"/>